<evidence type="ECO:0000259" key="7">
    <source>
        <dbReference type="PROSITE" id="PS50103"/>
    </source>
</evidence>
<dbReference type="InterPro" id="IPR036855">
    <property type="entry name" value="Znf_CCCH_sf"/>
</dbReference>
<dbReference type="Proteomes" id="UP000076738">
    <property type="component" value="Unassembled WGS sequence"/>
</dbReference>
<dbReference type="GO" id="GO:0005634">
    <property type="term" value="C:nucleus"/>
    <property type="evidence" value="ECO:0007669"/>
    <property type="project" value="UniProtKB-SubCell"/>
</dbReference>
<feature type="region of interest" description="Disordered" evidence="6">
    <location>
        <begin position="551"/>
        <end position="635"/>
    </location>
</feature>
<sequence>MDQSTPQGWQQQWSPQPQQAQQQPGAYGHFLSPGHQQAYAFQQSPQPSQSSQSSTPNGIQYAQEYPAFGLYQPQDGNPGQHPPLHVPEDFDQLMASVLEQEGYTTEHPQQGAQLPPPQPQPQVLSPSTTYQPYFSGLSPDAAAKDAYMHLLHPTYASPPQSQPQQQGTSGIRSPQQYQMPDAQAGQYGQLPPGYAYPFTMGNGTGPDWAAFGLDDGPIADGMVIDPSLVMNAQAGPSYSPHPPQQPQALQQTISPELLHPQPQLANPRNIHLSDSLSPRTQGQPQGRSASVASPPVNSAPRRQASTTVSSNSKSFTTGLDPLLSPEKLDQNPSAIAHALLVQLTGKKTEPPDLATRLKVLRTLREHAPERFWKAWARESVAVEMLKGWLDDAMSEEKPKADVMMPLLQVIERLPIPIENLRSTKIGQSVRRAVKVSPTTAIKDVAQKLEQRWKDEIGKHLMSGSKDSDKESTPVGDSAKKRAAVTAEDARKKRKVDQPVASTSKAIPGAVKKVAAPPAKAVPAAKPAAKPVTTTTAVKTATVDSGFFSTKPKTKLPSFRKTSAMTTEVKKDGGAAEKPKVPVNNADAFQEALKSLNKKSGIGDKGTPPVETRPELARDGSAVPSEPAKAPKKRKSVTFATGDAFLKVKVIEPAVYEDDEFPGEYHSSAKDLDRAEGLALAHSIFDEEIDWYDPNEIEFPLEPENMFFERGGSSQEKMAQDVREHGVEEMWYDTLESIPYSPTEPADVQPGMPDDTYIPRLKLSSSMDDVPPEDDPDAPPSKDTVPNVAELLKRITNGTYQPSPPPPQQQPSTSEPPPSNTLANFGIDASRLASILAQAGVNGNAQPSQPGGMVSQQPYNGGTDWNQSGNQSGTWGGYNEGGQSEGSSNGFNKGPSDQGWASRGRGKGRGGGRGGGGRQKGQKQIPCQYYQQGRCKYGDECGFLHVDGPQ</sequence>
<feature type="region of interest" description="Disordered" evidence="6">
    <location>
        <begin position="1"/>
        <end position="87"/>
    </location>
</feature>
<dbReference type="InterPro" id="IPR035441">
    <property type="entry name" value="TFIIS/LEDGF_dom_sf"/>
</dbReference>
<feature type="compositionally biased region" description="Pro residues" evidence="6">
    <location>
        <begin position="801"/>
        <end position="818"/>
    </location>
</feature>
<feature type="compositionally biased region" description="Polar residues" evidence="6">
    <location>
        <begin position="123"/>
        <end position="132"/>
    </location>
</feature>
<feature type="compositionally biased region" description="Low complexity" evidence="6">
    <location>
        <begin position="1"/>
        <end position="26"/>
    </location>
</feature>
<feature type="compositionally biased region" description="Basic and acidic residues" evidence="6">
    <location>
        <begin position="567"/>
        <end position="579"/>
    </location>
</feature>
<keyword evidence="1 5" id="KW-0479">Metal-binding</keyword>
<feature type="compositionally biased region" description="Polar residues" evidence="6">
    <location>
        <begin position="272"/>
        <end position="287"/>
    </location>
</feature>
<evidence type="ECO:0000256" key="6">
    <source>
        <dbReference type="SAM" id="MobiDB-lite"/>
    </source>
</evidence>
<dbReference type="Gene3D" id="1.20.930.10">
    <property type="entry name" value="Conserved domain common to transcription factors TFIIS, elongin A, CRSP70"/>
    <property type="match status" value="1"/>
</dbReference>
<feature type="region of interest" description="Disordered" evidence="6">
    <location>
        <begin position="458"/>
        <end position="500"/>
    </location>
</feature>
<dbReference type="SUPFAM" id="SSF47676">
    <property type="entry name" value="Conserved domain common to transcription factors TFIIS, elongin A, CRSP70"/>
    <property type="match status" value="1"/>
</dbReference>
<feature type="compositionally biased region" description="Polar residues" evidence="6">
    <location>
        <begin position="303"/>
        <end position="317"/>
    </location>
</feature>
<feature type="domain" description="TFIIS N-terminal" evidence="8">
    <location>
        <begin position="383"/>
        <end position="459"/>
    </location>
</feature>
<feature type="zinc finger region" description="C3H1-type" evidence="5">
    <location>
        <begin position="920"/>
        <end position="947"/>
    </location>
</feature>
<proteinExistence type="predicted"/>
<dbReference type="InterPro" id="IPR000571">
    <property type="entry name" value="Znf_CCCH"/>
</dbReference>
<keyword evidence="10" id="KW-1185">Reference proteome</keyword>
<dbReference type="InterPro" id="IPR017923">
    <property type="entry name" value="TFIIS_N"/>
</dbReference>
<feature type="region of interest" description="Disordered" evidence="6">
    <location>
        <begin position="737"/>
        <end position="924"/>
    </location>
</feature>
<dbReference type="Gene3D" id="4.10.1000.10">
    <property type="entry name" value="Zinc finger, CCCH-type"/>
    <property type="match status" value="1"/>
</dbReference>
<feature type="compositionally biased region" description="Low complexity" evidence="6">
    <location>
        <begin position="42"/>
        <end position="54"/>
    </location>
</feature>
<keyword evidence="3 5" id="KW-0862">Zinc</keyword>
<evidence type="ECO:0000313" key="9">
    <source>
        <dbReference type="EMBL" id="KZO94927.1"/>
    </source>
</evidence>
<evidence type="ECO:0000313" key="10">
    <source>
        <dbReference type="Proteomes" id="UP000076738"/>
    </source>
</evidence>
<organism evidence="9 10">
    <name type="scientific">Calocera viscosa (strain TUFC12733)</name>
    <dbReference type="NCBI Taxonomy" id="1330018"/>
    <lineage>
        <taxon>Eukaryota</taxon>
        <taxon>Fungi</taxon>
        <taxon>Dikarya</taxon>
        <taxon>Basidiomycota</taxon>
        <taxon>Agaricomycotina</taxon>
        <taxon>Dacrymycetes</taxon>
        <taxon>Dacrymycetales</taxon>
        <taxon>Dacrymycetaceae</taxon>
        <taxon>Calocera</taxon>
    </lineage>
</organism>
<evidence type="ECO:0000256" key="4">
    <source>
        <dbReference type="PROSITE-ProRule" id="PRU00649"/>
    </source>
</evidence>
<keyword evidence="2 5" id="KW-0863">Zinc-finger</keyword>
<evidence type="ECO:0008006" key="11">
    <source>
        <dbReference type="Google" id="ProtNLM"/>
    </source>
</evidence>
<protein>
    <recommendedName>
        <fullName evidence="11">C3H1-type domain-containing protein</fullName>
    </recommendedName>
</protein>
<feature type="region of interest" description="Disordered" evidence="6">
    <location>
        <begin position="102"/>
        <end position="137"/>
    </location>
</feature>
<dbReference type="PROSITE" id="PS51319">
    <property type="entry name" value="TFIIS_N"/>
    <property type="match status" value="1"/>
</dbReference>
<evidence type="ECO:0000256" key="1">
    <source>
        <dbReference type="ARBA" id="ARBA00022723"/>
    </source>
</evidence>
<evidence type="ECO:0000256" key="5">
    <source>
        <dbReference type="PROSITE-ProRule" id="PRU00723"/>
    </source>
</evidence>
<feature type="region of interest" description="Disordered" evidence="6">
    <location>
        <begin position="153"/>
        <end position="175"/>
    </location>
</feature>
<evidence type="ECO:0000256" key="2">
    <source>
        <dbReference type="ARBA" id="ARBA00022771"/>
    </source>
</evidence>
<evidence type="ECO:0000259" key="8">
    <source>
        <dbReference type="PROSITE" id="PS51319"/>
    </source>
</evidence>
<comment type="subcellular location">
    <subcellularLocation>
        <location evidence="4">Nucleus</location>
    </subcellularLocation>
</comment>
<dbReference type="Pfam" id="PF08711">
    <property type="entry name" value="Med26"/>
    <property type="match status" value="1"/>
</dbReference>
<dbReference type="GO" id="GO:0008270">
    <property type="term" value="F:zinc ion binding"/>
    <property type="evidence" value="ECO:0007669"/>
    <property type="project" value="UniProtKB-KW"/>
</dbReference>
<name>A0A167KRH7_CALVF</name>
<feature type="compositionally biased region" description="Low complexity" evidence="6">
    <location>
        <begin position="288"/>
        <end position="300"/>
    </location>
</feature>
<accession>A0A167KRH7</accession>
<dbReference type="OrthoDB" id="6159439at2759"/>
<dbReference type="Pfam" id="PF00642">
    <property type="entry name" value="zf-CCCH"/>
    <property type="match status" value="1"/>
</dbReference>
<feature type="compositionally biased region" description="Low complexity" evidence="6">
    <location>
        <begin position="157"/>
        <end position="166"/>
    </location>
</feature>
<feature type="domain" description="C3H1-type" evidence="7">
    <location>
        <begin position="920"/>
        <end position="947"/>
    </location>
</feature>
<feature type="compositionally biased region" description="Polar residues" evidence="6">
    <location>
        <begin position="840"/>
        <end position="872"/>
    </location>
</feature>
<dbReference type="SUPFAM" id="SSF90229">
    <property type="entry name" value="CCCH zinc finger"/>
    <property type="match status" value="1"/>
</dbReference>
<gene>
    <name evidence="9" type="ORF">CALVIDRAFT_194045</name>
</gene>
<feature type="region of interest" description="Disordered" evidence="6">
    <location>
        <begin position="259"/>
        <end position="328"/>
    </location>
</feature>
<dbReference type="SMART" id="SM00356">
    <property type="entry name" value="ZnF_C3H1"/>
    <property type="match status" value="1"/>
</dbReference>
<feature type="compositionally biased region" description="Gly residues" evidence="6">
    <location>
        <begin position="873"/>
        <end position="883"/>
    </location>
</feature>
<keyword evidence="4" id="KW-0539">Nucleus</keyword>
<evidence type="ECO:0000256" key="3">
    <source>
        <dbReference type="ARBA" id="ARBA00022833"/>
    </source>
</evidence>
<dbReference type="STRING" id="1330018.A0A167KRH7"/>
<dbReference type="AlphaFoldDB" id="A0A167KRH7"/>
<dbReference type="EMBL" id="KV417292">
    <property type="protein sequence ID" value="KZO94927.1"/>
    <property type="molecule type" value="Genomic_DNA"/>
</dbReference>
<reference evidence="9 10" key="1">
    <citation type="journal article" date="2016" name="Mol. Biol. Evol.">
        <title>Comparative Genomics of Early-Diverging Mushroom-Forming Fungi Provides Insights into the Origins of Lignocellulose Decay Capabilities.</title>
        <authorList>
            <person name="Nagy L.G."/>
            <person name="Riley R."/>
            <person name="Tritt A."/>
            <person name="Adam C."/>
            <person name="Daum C."/>
            <person name="Floudas D."/>
            <person name="Sun H."/>
            <person name="Yadav J.S."/>
            <person name="Pangilinan J."/>
            <person name="Larsson K.H."/>
            <person name="Matsuura K."/>
            <person name="Barry K."/>
            <person name="Labutti K."/>
            <person name="Kuo R."/>
            <person name="Ohm R.A."/>
            <person name="Bhattacharya S.S."/>
            <person name="Shirouzu T."/>
            <person name="Yoshinaga Y."/>
            <person name="Martin F.M."/>
            <person name="Grigoriev I.V."/>
            <person name="Hibbett D.S."/>
        </authorList>
    </citation>
    <scope>NUCLEOTIDE SEQUENCE [LARGE SCALE GENOMIC DNA]</scope>
    <source>
        <strain evidence="9 10">TUFC12733</strain>
    </source>
</reference>
<dbReference type="PROSITE" id="PS50103">
    <property type="entry name" value="ZF_C3H1"/>
    <property type="match status" value="1"/>
</dbReference>